<dbReference type="EMBL" id="CP129675">
    <property type="protein sequence ID" value="XDS46476.1"/>
    <property type="molecule type" value="Genomic_DNA"/>
</dbReference>
<evidence type="ECO:0000256" key="3">
    <source>
        <dbReference type="PROSITE-ProRule" id="PRU00289"/>
    </source>
</evidence>
<dbReference type="InterPro" id="IPR003593">
    <property type="entry name" value="AAA+_ATPase"/>
</dbReference>
<evidence type="ECO:0000256" key="2">
    <source>
        <dbReference type="ARBA" id="ARBA00022840"/>
    </source>
</evidence>
<feature type="domain" description="FtsK" evidence="4">
    <location>
        <begin position="49"/>
        <end position="231"/>
    </location>
</feature>
<dbReference type="PANTHER" id="PTHR22683">
    <property type="entry name" value="SPORULATION PROTEIN RELATED"/>
    <property type="match status" value="1"/>
</dbReference>
<accession>A0AB39UME3</accession>
<dbReference type="EMBL" id="CP129683">
    <property type="protein sequence ID" value="XDS49970.1"/>
    <property type="molecule type" value="Genomic_DNA"/>
</dbReference>
<organism evidence="7">
    <name type="scientific">Bifidobacterium fermentum</name>
    <dbReference type="NCBI Taxonomy" id="3059035"/>
    <lineage>
        <taxon>Bacteria</taxon>
        <taxon>Bacillati</taxon>
        <taxon>Actinomycetota</taxon>
        <taxon>Actinomycetes</taxon>
        <taxon>Bifidobacteriales</taxon>
        <taxon>Bifidobacteriaceae</taxon>
        <taxon>Bifidobacterium</taxon>
    </lineage>
</organism>
<dbReference type="GO" id="GO:0005524">
    <property type="term" value="F:ATP binding"/>
    <property type="evidence" value="ECO:0007669"/>
    <property type="project" value="UniProtKB-UniRule"/>
</dbReference>
<gene>
    <name evidence="7" type="ORF">QN062_06050</name>
    <name evidence="6" type="ORF">QN216_00245</name>
    <name evidence="5" type="ORF">QN217_10200</name>
</gene>
<dbReference type="EMBL" id="CP129682">
    <property type="protein sequence ID" value="XDS48743.1"/>
    <property type="molecule type" value="Genomic_DNA"/>
</dbReference>
<dbReference type="SMART" id="SM00382">
    <property type="entry name" value="AAA"/>
    <property type="match status" value="1"/>
</dbReference>
<sequence>MIEKQGALTAIVNVYLRDPLENSPDENSLELRPYDTAGGQVYLGWDIKGSDVYLNTLGYSGALISGAPNAGKTVLVKRIAAELALSDVAVSIANGKNDSKFDVFKNAGISVIGDDKPIFLEQLRERERLRQERMRSLPGDYQDQPVDSQPPLEVLIVDEFQEYLSAVTRDERPVVEEITALLTRLIKLQRSAGMFTILATQKVDSQAIPTALRDVIPSKISGYTTTPEMTRMALGNLRDDEPHPDDKHVVPPGKPGRMIIAGQAVIARLFQVANINDEQIIGAIRGGVSVSGSRQ</sequence>
<dbReference type="InterPro" id="IPR003959">
    <property type="entry name" value="ATPase_AAA_core"/>
</dbReference>
<reference evidence="7" key="1">
    <citation type="submission" date="2023-07" db="EMBL/GenBank/DDBJ databases">
        <title>Bifidobacterium aquikefiriaerophilum sp. nov. and Bifidobacterium eccum sp. nov., isolated from water kefir.</title>
        <authorList>
            <person name="Breselge S."/>
            <person name="Bellassi P."/>
            <person name="Barcenilla C."/>
            <person name="Alvarez-Ordonez A."/>
            <person name="Morelli L."/>
            <person name="Cotter P.D."/>
        </authorList>
    </citation>
    <scope>NUCLEOTIDE SEQUENCE</scope>
    <source>
        <strain evidence="7">WK012_4_13</strain>
        <strain evidence="6">WK013_4_14</strain>
        <strain evidence="5">WK048_4_13</strain>
    </source>
</reference>
<evidence type="ECO:0000313" key="6">
    <source>
        <dbReference type="EMBL" id="XDS48743.1"/>
    </source>
</evidence>
<dbReference type="AlphaFoldDB" id="A0AB39UME3"/>
<dbReference type="SUPFAM" id="SSF52540">
    <property type="entry name" value="P-loop containing nucleoside triphosphate hydrolases"/>
    <property type="match status" value="1"/>
</dbReference>
<evidence type="ECO:0000313" key="7">
    <source>
        <dbReference type="EMBL" id="XDS49970.1"/>
    </source>
</evidence>
<protein>
    <submittedName>
        <fullName evidence="7">AAA family ATPase</fullName>
    </submittedName>
</protein>
<dbReference type="GO" id="GO:0016887">
    <property type="term" value="F:ATP hydrolysis activity"/>
    <property type="evidence" value="ECO:0007669"/>
    <property type="project" value="InterPro"/>
</dbReference>
<dbReference type="InterPro" id="IPR050206">
    <property type="entry name" value="FtsK/SpoIIIE/SftA"/>
</dbReference>
<evidence type="ECO:0000313" key="5">
    <source>
        <dbReference type="EMBL" id="XDS46476.1"/>
    </source>
</evidence>
<keyword evidence="2 3" id="KW-0067">ATP-binding</keyword>
<keyword evidence="1 3" id="KW-0547">Nucleotide-binding</keyword>
<proteinExistence type="predicted"/>
<evidence type="ECO:0000259" key="4">
    <source>
        <dbReference type="PROSITE" id="PS50901"/>
    </source>
</evidence>
<dbReference type="Pfam" id="PF00004">
    <property type="entry name" value="AAA"/>
    <property type="match status" value="1"/>
</dbReference>
<feature type="binding site" evidence="3">
    <location>
        <begin position="66"/>
        <end position="73"/>
    </location>
    <ligand>
        <name>ATP</name>
        <dbReference type="ChEBI" id="CHEBI:30616"/>
    </ligand>
</feature>
<dbReference type="InterPro" id="IPR027417">
    <property type="entry name" value="P-loop_NTPase"/>
</dbReference>
<dbReference type="PANTHER" id="PTHR22683:SF41">
    <property type="entry name" value="DNA TRANSLOCASE FTSK"/>
    <property type="match status" value="1"/>
</dbReference>
<dbReference type="Gene3D" id="3.40.50.300">
    <property type="entry name" value="P-loop containing nucleotide triphosphate hydrolases"/>
    <property type="match status" value="1"/>
</dbReference>
<dbReference type="PROSITE" id="PS50901">
    <property type="entry name" value="FTSK"/>
    <property type="match status" value="1"/>
</dbReference>
<dbReference type="KEGG" id="bfk:QN062_06050"/>
<dbReference type="InterPro" id="IPR002543">
    <property type="entry name" value="FtsK_dom"/>
</dbReference>
<evidence type="ECO:0000256" key="1">
    <source>
        <dbReference type="ARBA" id="ARBA00022741"/>
    </source>
</evidence>
<name>A0AB39UME3_9BIFI</name>
<dbReference type="RefSeq" id="WP_369340942.1">
    <property type="nucleotide sequence ID" value="NZ_CP129675.1"/>
</dbReference>
<dbReference type="GO" id="GO:0003677">
    <property type="term" value="F:DNA binding"/>
    <property type="evidence" value="ECO:0007669"/>
    <property type="project" value="InterPro"/>
</dbReference>